<sequence length="439" mass="47753">MGAIPNPTYTSTSFSERKSSEFARLFDFFSRLASGDRDLYVPREFENLVDVLPASPASSITPVPRLCRSPDSITTTATVDTTTSTNATLFSEEGDTETTQNNMEPYRGQGSEDENKTTPPPAPMPMPMPRGRRTSIAVVRGRGAAAHLARRFPLGNGTNHAFTFKMMIHELYDINDFASMVQEVLAKSQQQFRPLPEALKRALKSSRKTEEQDDGDSQDEEERRVSKMGKLLRGEKTVVRGSGQGVASAGKFPKNLGLGRPSGLDVPAAERALKKRRVGRRRSVSGGPMEKEPEWIDAATVPNIDATIDEGSPARAIPAPSTPTSAAGARSSMRTRKSSASGGRSRASTVTRKPAAVPPMPVREAAVVKYAETFLNVPVSTPAKRPIYKKQFERARSEEPDFGMGPMSAPSTQNRFKFGALDEVVAKTVGAKRRLSFST</sequence>
<feature type="region of interest" description="Disordered" evidence="1">
    <location>
        <begin position="308"/>
        <end position="357"/>
    </location>
</feature>
<evidence type="ECO:0000313" key="3">
    <source>
        <dbReference type="Proteomes" id="UP000813824"/>
    </source>
</evidence>
<reference evidence="2" key="1">
    <citation type="journal article" date="2021" name="New Phytol.">
        <title>Evolutionary innovations through gain and loss of genes in the ectomycorrhizal Boletales.</title>
        <authorList>
            <person name="Wu G."/>
            <person name="Miyauchi S."/>
            <person name="Morin E."/>
            <person name="Kuo A."/>
            <person name="Drula E."/>
            <person name="Varga T."/>
            <person name="Kohler A."/>
            <person name="Feng B."/>
            <person name="Cao Y."/>
            <person name="Lipzen A."/>
            <person name="Daum C."/>
            <person name="Hundley H."/>
            <person name="Pangilinan J."/>
            <person name="Johnson J."/>
            <person name="Barry K."/>
            <person name="LaButti K."/>
            <person name="Ng V."/>
            <person name="Ahrendt S."/>
            <person name="Min B."/>
            <person name="Choi I.G."/>
            <person name="Park H."/>
            <person name="Plett J.M."/>
            <person name="Magnuson J."/>
            <person name="Spatafora J.W."/>
            <person name="Nagy L.G."/>
            <person name="Henrissat B."/>
            <person name="Grigoriev I.V."/>
            <person name="Yang Z.L."/>
            <person name="Xu J."/>
            <person name="Martin F.M."/>
        </authorList>
    </citation>
    <scope>NUCLEOTIDE SEQUENCE</scope>
    <source>
        <strain evidence="2">KKN 215</strain>
    </source>
</reference>
<accession>A0A8K0UKS6</accession>
<feature type="region of interest" description="Disordered" evidence="1">
    <location>
        <begin position="90"/>
        <end position="130"/>
    </location>
</feature>
<dbReference type="OrthoDB" id="3067134at2759"/>
<dbReference type="EMBL" id="JAEVFJ010000029">
    <property type="protein sequence ID" value="KAH8093264.1"/>
    <property type="molecule type" value="Genomic_DNA"/>
</dbReference>
<gene>
    <name evidence="2" type="ORF">BXZ70DRAFT_390601</name>
</gene>
<keyword evidence="3" id="KW-1185">Reference proteome</keyword>
<dbReference type="AlphaFoldDB" id="A0A8K0UKS6"/>
<protein>
    <submittedName>
        <fullName evidence="2">Uncharacterized protein</fullName>
    </submittedName>
</protein>
<proteinExistence type="predicted"/>
<organism evidence="2 3">
    <name type="scientific">Cristinia sonorae</name>
    <dbReference type="NCBI Taxonomy" id="1940300"/>
    <lineage>
        <taxon>Eukaryota</taxon>
        <taxon>Fungi</taxon>
        <taxon>Dikarya</taxon>
        <taxon>Basidiomycota</taxon>
        <taxon>Agaricomycotina</taxon>
        <taxon>Agaricomycetes</taxon>
        <taxon>Agaricomycetidae</taxon>
        <taxon>Agaricales</taxon>
        <taxon>Pleurotineae</taxon>
        <taxon>Stephanosporaceae</taxon>
        <taxon>Cristinia</taxon>
    </lineage>
</organism>
<name>A0A8K0UKS6_9AGAR</name>
<comment type="caution">
    <text evidence="2">The sequence shown here is derived from an EMBL/GenBank/DDBJ whole genome shotgun (WGS) entry which is preliminary data.</text>
</comment>
<feature type="compositionally biased region" description="Low complexity" evidence="1">
    <location>
        <begin position="313"/>
        <end position="348"/>
    </location>
</feature>
<evidence type="ECO:0000256" key="1">
    <source>
        <dbReference type="SAM" id="MobiDB-lite"/>
    </source>
</evidence>
<feature type="compositionally biased region" description="Acidic residues" evidence="1">
    <location>
        <begin position="211"/>
        <end position="220"/>
    </location>
</feature>
<evidence type="ECO:0000313" key="2">
    <source>
        <dbReference type="EMBL" id="KAH8093264.1"/>
    </source>
</evidence>
<dbReference type="Proteomes" id="UP000813824">
    <property type="component" value="Unassembled WGS sequence"/>
</dbReference>
<feature type="compositionally biased region" description="Basic residues" evidence="1">
    <location>
        <begin position="273"/>
        <end position="283"/>
    </location>
</feature>
<feature type="region of interest" description="Disordered" evidence="1">
    <location>
        <begin position="202"/>
        <end position="290"/>
    </location>
</feature>
<feature type="compositionally biased region" description="Pro residues" evidence="1">
    <location>
        <begin position="118"/>
        <end position="128"/>
    </location>
</feature>